<accession>A0A9W8YI43</accession>
<evidence type="ECO:0000313" key="3">
    <source>
        <dbReference type="Proteomes" id="UP001140560"/>
    </source>
</evidence>
<feature type="compositionally biased region" description="Basic and acidic residues" evidence="1">
    <location>
        <begin position="127"/>
        <end position="136"/>
    </location>
</feature>
<reference evidence="2" key="1">
    <citation type="submission" date="2022-10" db="EMBL/GenBank/DDBJ databases">
        <title>Tapping the CABI collections for fungal endophytes: first genome assemblies for Collariella, Neodidymelliopsis, Ascochyta clinopodiicola, Didymella pomorum, Didymosphaeria variabile, Neocosmospora piperis and Neocucurbitaria cava.</title>
        <authorList>
            <person name="Hill R."/>
        </authorList>
    </citation>
    <scope>NUCLEOTIDE SEQUENCE</scope>
    <source>
        <strain evidence="2">IMI 356814</strain>
    </source>
</reference>
<feature type="compositionally biased region" description="Polar residues" evidence="1">
    <location>
        <begin position="289"/>
        <end position="298"/>
    </location>
</feature>
<name>A0A9W8YI43_9PLEO</name>
<dbReference type="OrthoDB" id="3939134at2759"/>
<feature type="compositionally biased region" description="Basic and acidic residues" evidence="1">
    <location>
        <begin position="242"/>
        <end position="259"/>
    </location>
</feature>
<gene>
    <name evidence="2" type="ORF">N0V83_000773</name>
</gene>
<organism evidence="2 3">
    <name type="scientific">Neocucurbitaria cava</name>
    <dbReference type="NCBI Taxonomy" id="798079"/>
    <lineage>
        <taxon>Eukaryota</taxon>
        <taxon>Fungi</taxon>
        <taxon>Dikarya</taxon>
        <taxon>Ascomycota</taxon>
        <taxon>Pezizomycotina</taxon>
        <taxon>Dothideomycetes</taxon>
        <taxon>Pleosporomycetidae</taxon>
        <taxon>Pleosporales</taxon>
        <taxon>Pleosporineae</taxon>
        <taxon>Cucurbitariaceae</taxon>
        <taxon>Neocucurbitaria</taxon>
    </lineage>
</organism>
<feature type="compositionally biased region" description="Polar residues" evidence="1">
    <location>
        <begin position="161"/>
        <end position="176"/>
    </location>
</feature>
<keyword evidence="3" id="KW-1185">Reference proteome</keyword>
<proteinExistence type="predicted"/>
<dbReference type="Proteomes" id="UP001140560">
    <property type="component" value="Unassembled WGS sequence"/>
</dbReference>
<comment type="caution">
    <text evidence="2">The sequence shown here is derived from an EMBL/GenBank/DDBJ whole genome shotgun (WGS) entry which is preliminary data.</text>
</comment>
<feature type="region of interest" description="Disordered" evidence="1">
    <location>
        <begin position="17"/>
        <end position="305"/>
    </location>
</feature>
<evidence type="ECO:0000313" key="2">
    <source>
        <dbReference type="EMBL" id="KAJ4377943.1"/>
    </source>
</evidence>
<protein>
    <submittedName>
        <fullName evidence="2">Uncharacterized protein</fullName>
    </submittedName>
</protein>
<feature type="compositionally biased region" description="Polar residues" evidence="1">
    <location>
        <begin position="46"/>
        <end position="65"/>
    </location>
</feature>
<dbReference type="EMBL" id="JAPEUY010000001">
    <property type="protein sequence ID" value="KAJ4377943.1"/>
    <property type="molecule type" value="Genomic_DNA"/>
</dbReference>
<feature type="compositionally biased region" description="Basic residues" evidence="1">
    <location>
        <begin position="214"/>
        <end position="224"/>
    </location>
</feature>
<sequence>MMSRRLPILTTSADIAVGTTDISPPPQLSRTYMDSEAEADTEAATQQLLNESRASASKPRPQSSAILGASLLNAARIHDRHSSPTGMARKGGVGKLKRPSLVVDEQPRKNLAIRKDTYDIMSSPEKGTFRLPEKVNHQPLRVVRKQKARHEEEANGDEPQLPSSSPGYPTEQNTRTGSKRKPDAAIDNDENPAKSPRLQAQTVAEIKGAERARPKPRKGKRSHASSKNAHPEVRIPARVKNTRKDSKDTVETDSSRNVEQDGSIGPTEVPMFEGVVQGRQTRSQRRLANGTTSTNQHKSVAKRTKNAEKIANESLPLRRKISSRRAPVISEAVHDDPGADDLFVAEEEDDIEQPSEPPPSNDVEAVFRFLDLEDRPGKCQTELGTTIKRVVERSCVLALSEDATVSAIIKSLHDVQVILQRTAEVSEYDDRVNFKSDAYGYIFRALVSYLQAVHSWMTKICGPVEDSLESLRLLCPLTHEILAFKDTIAKWNVSVRQRYKGDRIIKDVDSILIVPLRSVDSSFNVRLAQLEAVERRRQLSADLKRRRETQADEDRKIMEAKVAMQERWKRWQNLHIARMECEDDLHKRPKLTVTKFEDMEEKDANGLRFERVPVFRARSTPPLHWASHMAGEREWTDEEETALLEGLQRFAGMSIQSLHLIYHPQPMLTTDPGPRVLETIFKIYCRPGGVLRDFSVTEIVRKSAWVRSAYTKLHREKGWDIPGWVKQIPVLP</sequence>
<evidence type="ECO:0000256" key="1">
    <source>
        <dbReference type="SAM" id="MobiDB-lite"/>
    </source>
</evidence>
<feature type="compositionally biased region" description="Basic and acidic residues" evidence="1">
    <location>
        <begin position="105"/>
        <end position="118"/>
    </location>
</feature>
<dbReference type="AlphaFoldDB" id="A0A9W8YI43"/>